<gene>
    <name evidence="3" type="ORF">AXF42_Ash020336</name>
</gene>
<dbReference type="STRING" id="1088818.A0A2I0B0P1"/>
<dbReference type="GO" id="GO:0051117">
    <property type="term" value="F:ATPase binding"/>
    <property type="evidence" value="ECO:0007669"/>
    <property type="project" value="InterPro"/>
</dbReference>
<feature type="compositionally biased region" description="Basic and acidic residues" evidence="1">
    <location>
        <begin position="196"/>
        <end position="208"/>
    </location>
</feature>
<dbReference type="SUPFAM" id="SSF54236">
    <property type="entry name" value="Ubiquitin-like"/>
    <property type="match status" value="1"/>
</dbReference>
<dbReference type="PANTHER" id="PTHR47557:SF2">
    <property type="entry name" value="PLANT UBX DOMAIN-CONTAINING PROTEIN 1"/>
    <property type="match status" value="1"/>
</dbReference>
<evidence type="ECO:0000259" key="2">
    <source>
        <dbReference type="PROSITE" id="PS50033"/>
    </source>
</evidence>
<dbReference type="Gene3D" id="3.10.20.90">
    <property type="entry name" value="Phosphatidylinositol 3-kinase Catalytic Subunit, Chain A, domain 1"/>
    <property type="match status" value="1"/>
</dbReference>
<protein>
    <recommendedName>
        <fullName evidence="2">UBX domain-containing protein</fullName>
    </recommendedName>
</protein>
<dbReference type="InterPro" id="IPR001012">
    <property type="entry name" value="UBX_dom"/>
</dbReference>
<dbReference type="Proteomes" id="UP000236161">
    <property type="component" value="Unassembled WGS sequence"/>
</dbReference>
<name>A0A2I0B0P1_9ASPA</name>
<evidence type="ECO:0000256" key="1">
    <source>
        <dbReference type="SAM" id="MobiDB-lite"/>
    </source>
</evidence>
<feature type="compositionally biased region" description="Basic residues" evidence="1">
    <location>
        <begin position="223"/>
        <end position="235"/>
    </location>
</feature>
<dbReference type="PANTHER" id="PTHR47557">
    <property type="entry name" value="PLANT UBX DOMAIN-CONTAINING PROTEIN 1"/>
    <property type="match status" value="1"/>
</dbReference>
<dbReference type="InterPro" id="IPR044232">
    <property type="entry name" value="PUX1"/>
</dbReference>
<evidence type="ECO:0000313" key="3">
    <source>
        <dbReference type="EMBL" id="PKA61360.1"/>
    </source>
</evidence>
<organism evidence="3 4">
    <name type="scientific">Apostasia shenzhenica</name>
    <dbReference type="NCBI Taxonomy" id="1088818"/>
    <lineage>
        <taxon>Eukaryota</taxon>
        <taxon>Viridiplantae</taxon>
        <taxon>Streptophyta</taxon>
        <taxon>Embryophyta</taxon>
        <taxon>Tracheophyta</taxon>
        <taxon>Spermatophyta</taxon>
        <taxon>Magnoliopsida</taxon>
        <taxon>Liliopsida</taxon>
        <taxon>Asparagales</taxon>
        <taxon>Orchidaceae</taxon>
        <taxon>Apostasioideae</taxon>
        <taxon>Apostasia</taxon>
    </lineage>
</organism>
<feature type="region of interest" description="Disordered" evidence="1">
    <location>
        <begin position="196"/>
        <end position="235"/>
    </location>
</feature>
<keyword evidence="4" id="KW-1185">Reference proteome</keyword>
<dbReference type="OrthoDB" id="440781at2759"/>
<dbReference type="AlphaFoldDB" id="A0A2I0B0P1"/>
<dbReference type="GO" id="GO:0032984">
    <property type="term" value="P:protein-containing complex disassembly"/>
    <property type="evidence" value="ECO:0007669"/>
    <property type="project" value="InterPro"/>
</dbReference>
<accession>A0A2I0B0P1</accession>
<dbReference type="EMBL" id="KZ451931">
    <property type="protein sequence ID" value="PKA61360.1"/>
    <property type="molecule type" value="Genomic_DNA"/>
</dbReference>
<sequence length="235" mass="26343">MEEGSAKAKLLSVMEELGHEIRVFTNTTTSGTASEASTTPQDEPDDFYDFTPEDYYRIMANKLGAQSQILKTSKMREAEVAARRARITKAIIKVRFPDNCILEAKFKPSETIKCLVDLLMKVISRPDLPFYLYTTPPKEQIKDLSKDFFSVGFVPGAIVYFSYDLQKDSEAGVVANAGPYLREDILSLIGLDFSGRHDDPPDSEREIPITETSLASEPPSRPVSKKPTKPKWLKL</sequence>
<feature type="compositionally biased region" description="Low complexity" evidence="1">
    <location>
        <begin position="25"/>
        <end position="39"/>
    </location>
</feature>
<reference evidence="3 4" key="1">
    <citation type="journal article" date="2017" name="Nature">
        <title>The Apostasia genome and the evolution of orchids.</title>
        <authorList>
            <person name="Zhang G.Q."/>
            <person name="Liu K.W."/>
            <person name="Li Z."/>
            <person name="Lohaus R."/>
            <person name="Hsiao Y.Y."/>
            <person name="Niu S.C."/>
            <person name="Wang J.Y."/>
            <person name="Lin Y.C."/>
            <person name="Xu Q."/>
            <person name="Chen L.J."/>
            <person name="Yoshida K."/>
            <person name="Fujiwara S."/>
            <person name="Wang Z.W."/>
            <person name="Zhang Y.Q."/>
            <person name="Mitsuda N."/>
            <person name="Wang M."/>
            <person name="Liu G.H."/>
            <person name="Pecoraro L."/>
            <person name="Huang H.X."/>
            <person name="Xiao X.J."/>
            <person name="Lin M."/>
            <person name="Wu X.Y."/>
            <person name="Wu W.L."/>
            <person name="Chen Y.Y."/>
            <person name="Chang S.B."/>
            <person name="Sakamoto S."/>
            <person name="Ohme-Takagi M."/>
            <person name="Yagi M."/>
            <person name="Zeng S.J."/>
            <person name="Shen C.Y."/>
            <person name="Yeh C.M."/>
            <person name="Luo Y.B."/>
            <person name="Tsai W.C."/>
            <person name="Van de Peer Y."/>
            <person name="Liu Z.J."/>
        </authorList>
    </citation>
    <scope>NUCLEOTIDE SEQUENCE [LARGE SCALE GENOMIC DNA]</scope>
    <source>
        <strain evidence="4">cv. Shenzhen</strain>
        <tissue evidence="3">Stem</tissue>
    </source>
</reference>
<feature type="region of interest" description="Disordered" evidence="1">
    <location>
        <begin position="24"/>
        <end position="44"/>
    </location>
</feature>
<dbReference type="CDD" id="cd16118">
    <property type="entry name" value="UBX2_UBXN9"/>
    <property type="match status" value="1"/>
</dbReference>
<dbReference type="PROSITE" id="PS50033">
    <property type="entry name" value="UBX"/>
    <property type="match status" value="1"/>
</dbReference>
<evidence type="ECO:0000313" key="4">
    <source>
        <dbReference type="Proteomes" id="UP000236161"/>
    </source>
</evidence>
<proteinExistence type="predicted"/>
<dbReference type="InterPro" id="IPR029071">
    <property type="entry name" value="Ubiquitin-like_domsf"/>
</dbReference>
<feature type="domain" description="UBX" evidence="2">
    <location>
        <begin position="92"/>
        <end position="161"/>
    </location>
</feature>